<feature type="non-terminal residue" evidence="2">
    <location>
        <position position="128"/>
    </location>
</feature>
<dbReference type="PANTHER" id="PTHR32063:SF13">
    <property type="entry name" value="MULTIDRUG EFFLUX PUMP SUBUNIT ACRB-RELATED"/>
    <property type="match status" value="1"/>
</dbReference>
<dbReference type="EMBL" id="JAIBCX010000291">
    <property type="protein sequence ID" value="MCJ8355647.1"/>
    <property type="molecule type" value="Genomic_DNA"/>
</dbReference>
<dbReference type="GO" id="GO:0005886">
    <property type="term" value="C:plasma membrane"/>
    <property type="evidence" value="ECO:0007669"/>
    <property type="project" value="TreeGrafter"/>
</dbReference>
<protein>
    <submittedName>
        <fullName evidence="2">Efflux RND transporter permease subunit</fullName>
    </submittedName>
</protein>
<dbReference type="Pfam" id="PF00873">
    <property type="entry name" value="ACR_tran"/>
    <property type="match status" value="1"/>
</dbReference>
<dbReference type="GO" id="GO:0042910">
    <property type="term" value="F:xenobiotic transmembrane transporter activity"/>
    <property type="evidence" value="ECO:0007669"/>
    <property type="project" value="TreeGrafter"/>
</dbReference>
<keyword evidence="1" id="KW-1133">Transmembrane helix</keyword>
<evidence type="ECO:0000313" key="3">
    <source>
        <dbReference type="Proteomes" id="UP001202887"/>
    </source>
</evidence>
<reference evidence="2" key="2">
    <citation type="submission" date="2022-03" db="EMBL/GenBank/DDBJ databases">
        <authorList>
            <person name="Ryngajllo M."/>
            <person name="Jacek P."/>
            <person name="Kubiak K."/>
        </authorList>
    </citation>
    <scope>NUCLEOTIDE SEQUENCE</scope>
    <source>
        <strain evidence="2">SI1</strain>
    </source>
</reference>
<keyword evidence="1" id="KW-0812">Transmembrane</keyword>
<accession>A0AAW5EXS4</accession>
<reference evidence="2" key="1">
    <citation type="journal article" date="2021" name="Polymers (Basel)">
        <title>Highly Stretchable Bacterial Cellulose Produced by Komagataeibacter hansenii SI1.</title>
        <authorList>
            <person name="Cielecka I."/>
            <person name="Ryngajllo M."/>
            <person name="Maniukiewicz W."/>
            <person name="Bielecki S."/>
        </authorList>
    </citation>
    <scope>NUCLEOTIDE SEQUENCE</scope>
    <source>
        <strain evidence="2">SI1</strain>
    </source>
</reference>
<evidence type="ECO:0000256" key="1">
    <source>
        <dbReference type="SAM" id="Phobius"/>
    </source>
</evidence>
<proteinExistence type="predicted"/>
<dbReference type="SUPFAM" id="SSF82693">
    <property type="entry name" value="Multidrug efflux transporter AcrB pore domain, PN1, PN2, PC1 and PC2 subdomains"/>
    <property type="match status" value="1"/>
</dbReference>
<comment type="caution">
    <text evidence="2">The sequence shown here is derived from an EMBL/GenBank/DDBJ whole genome shotgun (WGS) entry which is preliminary data.</text>
</comment>
<dbReference type="Proteomes" id="UP001202887">
    <property type="component" value="Unassembled WGS sequence"/>
</dbReference>
<sequence length="128" mass="13911">MSRFFIDRPVFAWVIGLIIMLVGGVSILRLPIAQYPAIAPPQIAITVTYPGASADTVNDTVVRPILQQMFGLDHLEYISAQSYASGQMEIDLTFAQGTNPDIAQVQVQNKLQLAQPKLPTEVTAQGLS</sequence>
<dbReference type="PANTHER" id="PTHR32063">
    <property type="match status" value="1"/>
</dbReference>
<feature type="transmembrane region" description="Helical" evidence="1">
    <location>
        <begin position="12"/>
        <end position="32"/>
    </location>
</feature>
<dbReference type="InterPro" id="IPR001036">
    <property type="entry name" value="Acrflvin-R"/>
</dbReference>
<dbReference type="Gene3D" id="3.30.70.1430">
    <property type="entry name" value="Multidrug efflux transporter AcrB pore domain"/>
    <property type="match status" value="1"/>
</dbReference>
<evidence type="ECO:0000313" key="2">
    <source>
        <dbReference type="EMBL" id="MCJ8355647.1"/>
    </source>
</evidence>
<organism evidence="2 3">
    <name type="scientific">Novacetimonas hansenii</name>
    <name type="common">Komagataeibacter hansenii</name>
    <dbReference type="NCBI Taxonomy" id="436"/>
    <lineage>
        <taxon>Bacteria</taxon>
        <taxon>Pseudomonadati</taxon>
        <taxon>Pseudomonadota</taxon>
        <taxon>Alphaproteobacteria</taxon>
        <taxon>Acetobacterales</taxon>
        <taxon>Acetobacteraceae</taxon>
        <taxon>Novacetimonas</taxon>
    </lineage>
</organism>
<gene>
    <name evidence="2" type="ORF">K1W68_16935</name>
</gene>
<dbReference type="AlphaFoldDB" id="A0AAW5EXS4"/>
<dbReference type="PRINTS" id="PR00702">
    <property type="entry name" value="ACRIFLAVINRP"/>
</dbReference>
<dbReference type="FunFam" id="3.30.70.1430:FF:000001">
    <property type="entry name" value="Efflux pump membrane transporter"/>
    <property type="match status" value="1"/>
</dbReference>
<name>A0AAW5EXS4_NOVHA</name>
<keyword evidence="1" id="KW-0472">Membrane</keyword>
<dbReference type="Gene3D" id="1.20.1640.10">
    <property type="entry name" value="Multidrug efflux transporter AcrB transmembrane domain"/>
    <property type="match status" value="1"/>
</dbReference>